<feature type="non-terminal residue" evidence="1">
    <location>
        <position position="139"/>
    </location>
</feature>
<accession>A0ABD7S5Y3</accession>
<reference evidence="2" key="1">
    <citation type="journal article" date="2020" name="Phytopathology">
        <title>Genomic acquisitions in emerging populations of Xanthomonas vasicola pv. vasculorum infecting corn in the U.S. and Argentina.</title>
        <authorList>
            <person name="Perez-Quintero A.L."/>
        </authorList>
    </citation>
    <scope>NUCLEOTIDE SEQUENCE [LARGE SCALE GENOMIC DNA]</scope>
    <source>
        <strain evidence="2">Xvh-L</strain>
    </source>
</reference>
<proteinExistence type="predicted"/>
<protein>
    <submittedName>
        <fullName evidence="1">Uncharacterized protein</fullName>
    </submittedName>
</protein>
<evidence type="ECO:0000313" key="1">
    <source>
        <dbReference type="EMBL" id="TWQ49078.1"/>
    </source>
</evidence>
<dbReference type="Proteomes" id="UP000320455">
    <property type="component" value="Unassembled WGS sequence"/>
</dbReference>
<sequence>MRDGHAKFLTPGDLAGEDIGFTWDTDQIVPRCACDIDYFCDPLLGVRDRGPFGFDIAHRAQRLHLVGVGSAVLINLGEGAAVLRVGLGLGQAIWRSCECVAIDEGNFECVSKIVHLSGNFSKDGLINATGKRSNRIRRA</sequence>
<dbReference type="AlphaFoldDB" id="A0ABD7S5Y3"/>
<keyword evidence="2" id="KW-1185">Reference proteome</keyword>
<dbReference type="EMBL" id="VOCK01000085">
    <property type="protein sequence ID" value="TWQ49078.1"/>
    <property type="molecule type" value="Genomic_DNA"/>
</dbReference>
<gene>
    <name evidence="1" type="ORF">FQK01_22650</name>
</gene>
<comment type="caution">
    <text evidence="1">The sequence shown here is derived from an EMBL/GenBank/DDBJ whole genome shotgun (WGS) entry which is preliminary data.</text>
</comment>
<evidence type="ECO:0000313" key="2">
    <source>
        <dbReference type="Proteomes" id="UP000320455"/>
    </source>
</evidence>
<organism evidence="1 2">
    <name type="scientific">Xanthomonas vasicola</name>
    <dbReference type="NCBI Taxonomy" id="56459"/>
    <lineage>
        <taxon>Bacteria</taxon>
        <taxon>Pseudomonadati</taxon>
        <taxon>Pseudomonadota</taxon>
        <taxon>Gammaproteobacteria</taxon>
        <taxon>Lysobacterales</taxon>
        <taxon>Lysobacteraceae</taxon>
        <taxon>Xanthomonas</taxon>
    </lineage>
</organism>
<name>A0ABD7S5Y3_XANVA</name>